<evidence type="ECO:0000256" key="2">
    <source>
        <dbReference type="ARBA" id="ARBA00007935"/>
    </source>
</evidence>
<comment type="subcellular location">
    <subcellularLocation>
        <location evidence="1">Cell membrane</location>
        <topology evidence="1">Multi-pass membrane protein</topology>
    </subcellularLocation>
</comment>
<keyword evidence="11" id="KW-1185">Reference proteome</keyword>
<reference evidence="10" key="2">
    <citation type="submission" date="2020-09" db="EMBL/GenBank/DDBJ databases">
        <authorList>
            <person name="Sun Q."/>
            <person name="Zhou Y."/>
        </authorList>
    </citation>
    <scope>NUCLEOTIDE SEQUENCE</scope>
    <source>
        <strain evidence="10">CGMCC 1.15388</strain>
    </source>
</reference>
<evidence type="ECO:0000256" key="9">
    <source>
        <dbReference type="SAM" id="SignalP"/>
    </source>
</evidence>
<dbReference type="PANTHER" id="PTHR30472">
    <property type="entry name" value="FERRIC ENTEROBACTIN TRANSPORT SYSTEM PERMEASE PROTEIN"/>
    <property type="match status" value="1"/>
</dbReference>
<dbReference type="EMBL" id="BMIS01000008">
    <property type="protein sequence ID" value="GGE72793.1"/>
    <property type="molecule type" value="Genomic_DNA"/>
</dbReference>
<dbReference type="RefSeq" id="WP_229658943.1">
    <property type="nucleotide sequence ID" value="NZ_BMIS01000008.1"/>
</dbReference>
<evidence type="ECO:0000256" key="4">
    <source>
        <dbReference type="ARBA" id="ARBA00022475"/>
    </source>
</evidence>
<gene>
    <name evidence="10" type="ORF">GCM10011401_19840</name>
</gene>
<dbReference type="Gene3D" id="1.10.3470.10">
    <property type="entry name" value="ABC transporter involved in vitamin B12 uptake, BtuC"/>
    <property type="match status" value="1"/>
</dbReference>
<evidence type="ECO:0000313" key="11">
    <source>
        <dbReference type="Proteomes" id="UP000633136"/>
    </source>
</evidence>
<comment type="similarity">
    <text evidence="2">Belongs to the binding-protein-dependent transport system permease family. FecCD subfamily.</text>
</comment>
<accession>A0A917ERY5</accession>
<comment type="caution">
    <text evidence="10">The sequence shown here is derived from an EMBL/GenBank/DDBJ whole genome shotgun (WGS) entry which is preliminary data.</text>
</comment>
<name>A0A917ERY5_9MICC</name>
<proteinExistence type="inferred from homology"/>
<dbReference type="SUPFAM" id="SSF81345">
    <property type="entry name" value="ABC transporter involved in vitamin B12 uptake, BtuC"/>
    <property type="match status" value="1"/>
</dbReference>
<reference evidence="10" key="1">
    <citation type="journal article" date="2014" name="Int. J. Syst. Evol. Microbiol.">
        <title>Complete genome sequence of Corynebacterium casei LMG S-19264T (=DSM 44701T), isolated from a smear-ripened cheese.</title>
        <authorList>
            <consortium name="US DOE Joint Genome Institute (JGI-PGF)"/>
            <person name="Walter F."/>
            <person name="Albersmeier A."/>
            <person name="Kalinowski J."/>
            <person name="Ruckert C."/>
        </authorList>
    </citation>
    <scope>NUCLEOTIDE SEQUENCE</scope>
    <source>
        <strain evidence="10">CGMCC 1.15388</strain>
    </source>
</reference>
<dbReference type="PANTHER" id="PTHR30472:SF1">
    <property type="entry name" value="FE(3+) DICITRATE TRANSPORT SYSTEM PERMEASE PROTEIN FECC-RELATED"/>
    <property type="match status" value="1"/>
</dbReference>
<protein>
    <recommendedName>
        <fullName evidence="12">ABC transporter permease</fullName>
    </recommendedName>
</protein>
<dbReference type="GO" id="GO:0005886">
    <property type="term" value="C:plasma membrane"/>
    <property type="evidence" value="ECO:0007669"/>
    <property type="project" value="UniProtKB-SubCell"/>
</dbReference>
<keyword evidence="6 8" id="KW-1133">Transmembrane helix</keyword>
<dbReference type="GO" id="GO:0022857">
    <property type="term" value="F:transmembrane transporter activity"/>
    <property type="evidence" value="ECO:0007669"/>
    <property type="project" value="InterPro"/>
</dbReference>
<dbReference type="GO" id="GO:0033214">
    <property type="term" value="P:siderophore-iron import into cell"/>
    <property type="evidence" value="ECO:0007669"/>
    <property type="project" value="TreeGrafter"/>
</dbReference>
<keyword evidence="4" id="KW-1003">Cell membrane</keyword>
<keyword evidence="7 8" id="KW-0472">Membrane</keyword>
<dbReference type="AlphaFoldDB" id="A0A917ERY5"/>
<evidence type="ECO:0000256" key="7">
    <source>
        <dbReference type="ARBA" id="ARBA00023136"/>
    </source>
</evidence>
<keyword evidence="3" id="KW-0813">Transport</keyword>
<dbReference type="Proteomes" id="UP000633136">
    <property type="component" value="Unassembled WGS sequence"/>
</dbReference>
<evidence type="ECO:0000313" key="10">
    <source>
        <dbReference type="EMBL" id="GGE72793.1"/>
    </source>
</evidence>
<feature type="chain" id="PRO_5039153150" description="ABC transporter permease" evidence="9">
    <location>
        <begin position="17"/>
        <end position="132"/>
    </location>
</feature>
<sequence>MAGVAALILLTLSSLAHGSNPLTYTEVWEGLWARDTSQSSLIVWELRGPRTVIAIVVGAAFGVAGALIQALTRNPLADPGILGVKAGAGFAVTLGVGLFGVSGITGYIWFAFLGAAVATLLVREARRQNGVL</sequence>
<evidence type="ECO:0000256" key="6">
    <source>
        <dbReference type="ARBA" id="ARBA00022989"/>
    </source>
</evidence>
<evidence type="ECO:0000256" key="5">
    <source>
        <dbReference type="ARBA" id="ARBA00022692"/>
    </source>
</evidence>
<evidence type="ECO:0000256" key="3">
    <source>
        <dbReference type="ARBA" id="ARBA00022448"/>
    </source>
</evidence>
<feature type="signal peptide" evidence="9">
    <location>
        <begin position="1"/>
        <end position="16"/>
    </location>
</feature>
<dbReference type="InterPro" id="IPR037294">
    <property type="entry name" value="ABC_BtuC-like"/>
</dbReference>
<organism evidence="10 11">
    <name type="scientific">Nesterenkonia cremea</name>
    <dbReference type="NCBI Taxonomy" id="1882340"/>
    <lineage>
        <taxon>Bacteria</taxon>
        <taxon>Bacillati</taxon>
        <taxon>Actinomycetota</taxon>
        <taxon>Actinomycetes</taxon>
        <taxon>Micrococcales</taxon>
        <taxon>Micrococcaceae</taxon>
        <taxon>Nesterenkonia</taxon>
    </lineage>
</organism>
<feature type="transmembrane region" description="Helical" evidence="8">
    <location>
        <begin position="51"/>
        <end position="70"/>
    </location>
</feature>
<evidence type="ECO:0008006" key="12">
    <source>
        <dbReference type="Google" id="ProtNLM"/>
    </source>
</evidence>
<dbReference type="Pfam" id="PF01032">
    <property type="entry name" value="FecCD"/>
    <property type="match status" value="1"/>
</dbReference>
<evidence type="ECO:0000256" key="8">
    <source>
        <dbReference type="SAM" id="Phobius"/>
    </source>
</evidence>
<keyword evidence="9" id="KW-0732">Signal</keyword>
<evidence type="ECO:0000256" key="1">
    <source>
        <dbReference type="ARBA" id="ARBA00004651"/>
    </source>
</evidence>
<keyword evidence="5 8" id="KW-0812">Transmembrane</keyword>
<dbReference type="InterPro" id="IPR000522">
    <property type="entry name" value="ABC_transptr_permease_BtuC"/>
</dbReference>